<name>A0A5J4QES0_9ZZZZ</name>
<dbReference type="SUPFAM" id="SSF52540">
    <property type="entry name" value="P-loop containing nucleoside triphosphate hydrolases"/>
    <property type="match status" value="1"/>
</dbReference>
<evidence type="ECO:0008006" key="2">
    <source>
        <dbReference type="Google" id="ProtNLM"/>
    </source>
</evidence>
<evidence type="ECO:0000313" key="1">
    <source>
        <dbReference type="EMBL" id="KAA6320065.1"/>
    </source>
</evidence>
<reference evidence="1" key="1">
    <citation type="submission" date="2019-03" db="EMBL/GenBank/DDBJ databases">
        <title>Single cell metagenomics reveals metabolic interactions within the superorganism composed of flagellate Streblomastix strix and complex community of Bacteroidetes bacteria on its surface.</title>
        <authorList>
            <person name="Treitli S.C."/>
            <person name="Kolisko M."/>
            <person name="Husnik F."/>
            <person name="Keeling P."/>
            <person name="Hampl V."/>
        </authorList>
    </citation>
    <scope>NUCLEOTIDE SEQUENCE</scope>
    <source>
        <strain evidence="1">STM</strain>
    </source>
</reference>
<proteinExistence type="predicted"/>
<dbReference type="Gene3D" id="3.40.50.300">
    <property type="entry name" value="P-loop containing nucleotide triphosphate hydrolases"/>
    <property type="match status" value="1"/>
</dbReference>
<accession>A0A5J4QES0</accession>
<dbReference type="EMBL" id="SNRY01003697">
    <property type="protein sequence ID" value="KAA6320065.1"/>
    <property type="molecule type" value="Genomic_DNA"/>
</dbReference>
<feature type="non-terminal residue" evidence="1">
    <location>
        <position position="1"/>
    </location>
</feature>
<dbReference type="InterPro" id="IPR027417">
    <property type="entry name" value="P-loop_NTPase"/>
</dbReference>
<sequence length="196" mass="22810">PFSYDEYRQMLTESANILLEKRRERNTFIVDDKNEPVIKQLFLYLKMDESFSGDIWKGIMLVGKYGSGKTLIMQAMAEMYNTVILSLHIQRPLLTFIKSSELLGILKEKPVKAFSQMPLIIDELGREPKQIMDFGNLRSPMIELLCERYDTGAWTHGVSNFMLETLSSENQYGRMTGDRLKSMFTFIELKGESRRR</sequence>
<organism evidence="1">
    <name type="scientific">termite gut metagenome</name>
    <dbReference type="NCBI Taxonomy" id="433724"/>
    <lineage>
        <taxon>unclassified sequences</taxon>
        <taxon>metagenomes</taxon>
        <taxon>organismal metagenomes</taxon>
    </lineage>
</organism>
<dbReference type="AlphaFoldDB" id="A0A5J4QES0"/>
<gene>
    <name evidence="1" type="ORF">EZS27_030117</name>
</gene>
<protein>
    <recommendedName>
        <fullName evidence="2">ATPase AAA-type core domain-containing protein</fullName>
    </recommendedName>
</protein>
<comment type="caution">
    <text evidence="1">The sequence shown here is derived from an EMBL/GenBank/DDBJ whole genome shotgun (WGS) entry which is preliminary data.</text>
</comment>